<name>A0A1H8RJA2_9BACI</name>
<evidence type="ECO:0000256" key="5">
    <source>
        <dbReference type="ARBA" id="ARBA00022630"/>
    </source>
</evidence>
<dbReference type="InterPro" id="IPR029039">
    <property type="entry name" value="Flavoprotein-like_sf"/>
</dbReference>
<evidence type="ECO:0000256" key="6">
    <source>
        <dbReference type="ARBA" id="ARBA00022643"/>
    </source>
</evidence>
<accession>A0A1H8RJA2</accession>
<dbReference type="InterPro" id="IPR001226">
    <property type="entry name" value="Flavodoxin_CS"/>
</dbReference>
<keyword evidence="10" id="KW-1185">Reference proteome</keyword>
<dbReference type="InterPro" id="IPR050619">
    <property type="entry name" value="Flavodoxin"/>
</dbReference>
<dbReference type="AlphaFoldDB" id="A0A1H8RJA2"/>
<proteinExistence type="inferred from homology"/>
<dbReference type="GO" id="GO:0010181">
    <property type="term" value="F:FMN binding"/>
    <property type="evidence" value="ECO:0007669"/>
    <property type="project" value="InterPro"/>
</dbReference>
<keyword evidence="6" id="KW-0288">FMN</keyword>
<evidence type="ECO:0000256" key="1">
    <source>
        <dbReference type="ARBA" id="ARBA00001917"/>
    </source>
</evidence>
<keyword evidence="7" id="KW-0249">Electron transport</keyword>
<dbReference type="PANTHER" id="PTHR42809:SF1">
    <property type="entry name" value="FLAVODOXIN 1"/>
    <property type="match status" value="1"/>
</dbReference>
<dbReference type="RefSeq" id="WP_091499256.1">
    <property type="nucleotide sequence ID" value="NZ_FODJ01000010.1"/>
</dbReference>
<evidence type="ECO:0000256" key="7">
    <source>
        <dbReference type="ARBA" id="ARBA00022982"/>
    </source>
</evidence>
<dbReference type="PANTHER" id="PTHR42809">
    <property type="entry name" value="FLAVODOXIN 2"/>
    <property type="match status" value="1"/>
</dbReference>
<dbReference type="EMBL" id="FODJ01000010">
    <property type="protein sequence ID" value="SEO66248.1"/>
    <property type="molecule type" value="Genomic_DNA"/>
</dbReference>
<protein>
    <submittedName>
        <fullName evidence="9">Flavodoxin I</fullName>
    </submittedName>
</protein>
<comment type="similarity">
    <text evidence="3">Belongs to the flavodoxin family.</text>
</comment>
<evidence type="ECO:0000256" key="4">
    <source>
        <dbReference type="ARBA" id="ARBA00022448"/>
    </source>
</evidence>
<comment type="cofactor">
    <cofactor evidence="1">
        <name>FMN</name>
        <dbReference type="ChEBI" id="CHEBI:58210"/>
    </cofactor>
</comment>
<dbReference type="GO" id="GO:0009055">
    <property type="term" value="F:electron transfer activity"/>
    <property type="evidence" value="ECO:0007669"/>
    <property type="project" value="InterPro"/>
</dbReference>
<evidence type="ECO:0000256" key="2">
    <source>
        <dbReference type="ARBA" id="ARBA00003297"/>
    </source>
</evidence>
<keyword evidence="5" id="KW-0285">Flavoprotein</keyword>
<dbReference type="PROSITE" id="PS00201">
    <property type="entry name" value="FLAVODOXIN"/>
    <property type="match status" value="1"/>
</dbReference>
<comment type="function">
    <text evidence="2">Low-potential electron donor to a number of redox enzymes.</text>
</comment>
<evidence type="ECO:0000259" key="8">
    <source>
        <dbReference type="PROSITE" id="PS50902"/>
    </source>
</evidence>
<gene>
    <name evidence="9" type="ORF">SAMN04488134_110103</name>
</gene>
<sequence>MKVAIIYSSITGNTGLLAESLYQQLIDQHIAVDLLTVDQVHYSQLTNYDAIAIGTYTWDNGDLPPEMDQLFCEIEERDLAHVSTGIFGTGDSFYPYFCGAVDLFRDMLYVHTQLAVTLKVELVPQSGDLDKLSTFCNRLLKKQLAA</sequence>
<evidence type="ECO:0000313" key="9">
    <source>
        <dbReference type="EMBL" id="SEO66248.1"/>
    </source>
</evidence>
<dbReference type="GO" id="GO:0016651">
    <property type="term" value="F:oxidoreductase activity, acting on NAD(P)H"/>
    <property type="evidence" value="ECO:0007669"/>
    <property type="project" value="UniProtKB-ARBA"/>
</dbReference>
<evidence type="ECO:0000313" key="10">
    <source>
        <dbReference type="Proteomes" id="UP000199300"/>
    </source>
</evidence>
<dbReference type="STRING" id="872970.SAMN04488134_110103"/>
<dbReference type="OrthoDB" id="9790745at2"/>
<reference evidence="9 10" key="1">
    <citation type="submission" date="2016-10" db="EMBL/GenBank/DDBJ databases">
        <authorList>
            <person name="de Groot N.N."/>
        </authorList>
    </citation>
    <scope>NUCLEOTIDE SEQUENCE [LARGE SCALE GENOMIC DNA]</scope>
    <source>
        <strain evidence="9 10">CGMCC 1.10434</strain>
    </source>
</reference>
<organism evidence="9 10">
    <name type="scientific">Amphibacillus marinus</name>
    <dbReference type="NCBI Taxonomy" id="872970"/>
    <lineage>
        <taxon>Bacteria</taxon>
        <taxon>Bacillati</taxon>
        <taxon>Bacillota</taxon>
        <taxon>Bacilli</taxon>
        <taxon>Bacillales</taxon>
        <taxon>Bacillaceae</taxon>
        <taxon>Amphibacillus</taxon>
    </lineage>
</organism>
<evidence type="ECO:0000256" key="3">
    <source>
        <dbReference type="ARBA" id="ARBA00005267"/>
    </source>
</evidence>
<dbReference type="Gene3D" id="3.40.50.360">
    <property type="match status" value="1"/>
</dbReference>
<keyword evidence="4" id="KW-0813">Transport</keyword>
<dbReference type="PROSITE" id="PS50902">
    <property type="entry name" value="FLAVODOXIN_LIKE"/>
    <property type="match status" value="1"/>
</dbReference>
<feature type="domain" description="Flavodoxin-like" evidence="8">
    <location>
        <begin position="3"/>
        <end position="140"/>
    </location>
</feature>
<dbReference type="InterPro" id="IPR008254">
    <property type="entry name" value="Flavodoxin/NO_synth"/>
</dbReference>
<dbReference type="SUPFAM" id="SSF52218">
    <property type="entry name" value="Flavoproteins"/>
    <property type="match status" value="1"/>
</dbReference>
<dbReference type="Proteomes" id="UP000199300">
    <property type="component" value="Unassembled WGS sequence"/>
</dbReference>
<dbReference type="Pfam" id="PF00258">
    <property type="entry name" value="Flavodoxin_1"/>
    <property type="match status" value="1"/>
</dbReference>